<evidence type="ECO:0000313" key="2">
    <source>
        <dbReference type="WBParaSite" id="PS1159_v2.g20987.t1"/>
    </source>
</evidence>
<organism evidence="1 2">
    <name type="scientific">Panagrolaimus sp. PS1159</name>
    <dbReference type="NCBI Taxonomy" id="55785"/>
    <lineage>
        <taxon>Eukaryota</taxon>
        <taxon>Metazoa</taxon>
        <taxon>Ecdysozoa</taxon>
        <taxon>Nematoda</taxon>
        <taxon>Chromadorea</taxon>
        <taxon>Rhabditida</taxon>
        <taxon>Tylenchina</taxon>
        <taxon>Panagrolaimomorpha</taxon>
        <taxon>Panagrolaimoidea</taxon>
        <taxon>Panagrolaimidae</taxon>
        <taxon>Panagrolaimus</taxon>
    </lineage>
</organism>
<sequence length="248" mass="28508">MTKIVQAIGPNMFFNCYFWTRVFGFIILPSILLIVLNFLLVKGIRKAQRRKEHLLKQCRMLSWPVFGKRKLLEKRAREAQRQIDSNSTSLMLVMVVTIFLIVNLPQAVFMGLLCVYNTFGMQNRLLEGMFPVAFMLASNMLVMLTYPINFGIYCFMSSSFRQTFRALFCRWHRRRHCLGTNGNPTPTATTTLNSRFSIRHSDPSPTPCGSSFFNSESRCSNALLAPPQKSEIIENKEHISPTTDTIFL</sequence>
<dbReference type="WBParaSite" id="PS1159_v2.g20987.t1">
    <property type="protein sequence ID" value="PS1159_v2.g20987.t1"/>
    <property type="gene ID" value="PS1159_v2.g20987"/>
</dbReference>
<dbReference type="Proteomes" id="UP000887580">
    <property type="component" value="Unplaced"/>
</dbReference>
<evidence type="ECO:0000313" key="1">
    <source>
        <dbReference type="Proteomes" id="UP000887580"/>
    </source>
</evidence>
<proteinExistence type="predicted"/>
<reference evidence="2" key="1">
    <citation type="submission" date="2022-11" db="UniProtKB">
        <authorList>
            <consortium name="WormBaseParasite"/>
        </authorList>
    </citation>
    <scope>IDENTIFICATION</scope>
</reference>
<name>A0AC35FWB3_9BILA</name>
<protein>
    <submittedName>
        <fullName evidence="2">G-protein coupled receptors family 1 profile domain-containing protein</fullName>
    </submittedName>
</protein>
<accession>A0AC35FWB3</accession>